<dbReference type="AlphaFoldDB" id="A0A699YAY6"/>
<reference evidence="2 3" key="1">
    <citation type="submission" date="2020-02" db="EMBL/GenBank/DDBJ databases">
        <title>Draft genome sequence of Haematococcus lacustris strain NIES-144.</title>
        <authorList>
            <person name="Morimoto D."/>
            <person name="Nakagawa S."/>
            <person name="Yoshida T."/>
            <person name="Sawayama S."/>
        </authorList>
    </citation>
    <scope>NUCLEOTIDE SEQUENCE [LARGE SCALE GENOMIC DNA]</scope>
    <source>
        <strain evidence="2 3">NIES-144</strain>
    </source>
</reference>
<evidence type="ECO:0000256" key="1">
    <source>
        <dbReference type="SAM" id="MobiDB-lite"/>
    </source>
</evidence>
<evidence type="ECO:0000313" key="2">
    <source>
        <dbReference type="EMBL" id="GFH07223.1"/>
    </source>
</evidence>
<accession>A0A699YAY6</accession>
<evidence type="ECO:0000313" key="3">
    <source>
        <dbReference type="Proteomes" id="UP000485058"/>
    </source>
</evidence>
<proteinExistence type="predicted"/>
<name>A0A699YAY6_HAELA</name>
<feature type="compositionally biased region" description="Low complexity" evidence="1">
    <location>
        <begin position="26"/>
        <end position="35"/>
    </location>
</feature>
<dbReference type="EMBL" id="BLLF01000081">
    <property type="protein sequence ID" value="GFH07223.1"/>
    <property type="molecule type" value="Genomic_DNA"/>
</dbReference>
<protein>
    <submittedName>
        <fullName evidence="2">Uncharacterized protein</fullName>
    </submittedName>
</protein>
<organism evidence="2 3">
    <name type="scientific">Haematococcus lacustris</name>
    <name type="common">Green alga</name>
    <name type="synonym">Haematococcus pluvialis</name>
    <dbReference type="NCBI Taxonomy" id="44745"/>
    <lineage>
        <taxon>Eukaryota</taxon>
        <taxon>Viridiplantae</taxon>
        <taxon>Chlorophyta</taxon>
        <taxon>core chlorophytes</taxon>
        <taxon>Chlorophyceae</taxon>
        <taxon>CS clade</taxon>
        <taxon>Chlamydomonadales</taxon>
        <taxon>Haematococcaceae</taxon>
        <taxon>Haematococcus</taxon>
    </lineage>
</organism>
<keyword evidence="3" id="KW-1185">Reference proteome</keyword>
<gene>
    <name evidence="2" type="ORF">HaLaN_01995</name>
</gene>
<dbReference type="Proteomes" id="UP000485058">
    <property type="component" value="Unassembled WGS sequence"/>
</dbReference>
<sequence>MHNMHSYTRFQPSDTDSMDEADHDPLLGQLPGGLPRVTGNWRRAWKSGSHDLESARVNHQFSSEDKVKLNNVESIDYLAPNSAIYRKC</sequence>
<feature type="compositionally biased region" description="Polar residues" evidence="1">
    <location>
        <begin position="1"/>
        <end position="15"/>
    </location>
</feature>
<feature type="non-terminal residue" evidence="2">
    <location>
        <position position="88"/>
    </location>
</feature>
<feature type="region of interest" description="Disordered" evidence="1">
    <location>
        <begin position="1"/>
        <end position="35"/>
    </location>
</feature>
<comment type="caution">
    <text evidence="2">The sequence shown here is derived from an EMBL/GenBank/DDBJ whole genome shotgun (WGS) entry which is preliminary data.</text>
</comment>